<evidence type="ECO:0000313" key="1">
    <source>
        <dbReference type="EMBL" id="VEA69812.1"/>
    </source>
</evidence>
<dbReference type="AlphaFoldDB" id="A0A447QIQ9"/>
<dbReference type="EMBL" id="LR134155">
    <property type="protein sequence ID" value="VEA69812.1"/>
    <property type="molecule type" value="Genomic_DNA"/>
</dbReference>
<evidence type="ECO:0000313" key="2">
    <source>
        <dbReference type="Proteomes" id="UP000271603"/>
    </source>
</evidence>
<reference evidence="1 2" key="1">
    <citation type="submission" date="2018-12" db="EMBL/GenBank/DDBJ databases">
        <authorList>
            <consortium name="Pathogen Informatics"/>
        </authorList>
    </citation>
    <scope>NUCLEOTIDE SEQUENCE [LARGE SCALE GENOMIC DNA]</scope>
    <source>
        <strain evidence="1 2">NCTC9419</strain>
    </source>
</reference>
<proteinExistence type="predicted"/>
<sequence>MLVRKNRKAALVLLLLLALAIAAVVSFSLRGSAEQTSMPTAAVSRGDIEKNCAGDRYS</sequence>
<name>A0A447QIQ9_SERRU</name>
<dbReference type="Proteomes" id="UP000271603">
    <property type="component" value="Chromosome"/>
</dbReference>
<accession>A0A447QIQ9</accession>
<organism evidence="1 2">
    <name type="scientific">Serratia rubidaea</name>
    <name type="common">Serratia marinorubra</name>
    <dbReference type="NCBI Taxonomy" id="61652"/>
    <lineage>
        <taxon>Bacteria</taxon>
        <taxon>Pseudomonadati</taxon>
        <taxon>Pseudomonadota</taxon>
        <taxon>Gammaproteobacteria</taxon>
        <taxon>Enterobacterales</taxon>
        <taxon>Yersiniaceae</taxon>
        <taxon>Serratia</taxon>
    </lineage>
</organism>
<gene>
    <name evidence="1" type="ORF">NCTC9419_01299</name>
</gene>
<protein>
    <submittedName>
        <fullName evidence="1">Uncharacterized protein</fullName>
    </submittedName>
</protein>